<dbReference type="InterPro" id="IPR045861">
    <property type="entry name" value="CorA_cytoplasmic_dom"/>
</dbReference>
<evidence type="ECO:0000256" key="9">
    <source>
        <dbReference type="SAM" id="Phobius"/>
    </source>
</evidence>
<evidence type="ECO:0000313" key="11">
    <source>
        <dbReference type="EMBL" id="EFY93819.1"/>
    </source>
</evidence>
<dbReference type="eggNOG" id="ENOG502RAXU">
    <property type="taxonomic scope" value="Eukaryota"/>
</dbReference>
<keyword evidence="5 9" id="KW-0812">Transmembrane</keyword>
<evidence type="ECO:0000256" key="4">
    <source>
        <dbReference type="ARBA" id="ARBA00022475"/>
    </source>
</evidence>
<dbReference type="GO" id="GO:0005886">
    <property type="term" value="C:plasma membrane"/>
    <property type="evidence" value="ECO:0007669"/>
    <property type="project" value="UniProtKB-SubCell"/>
</dbReference>
<evidence type="ECO:0000256" key="2">
    <source>
        <dbReference type="ARBA" id="ARBA00009765"/>
    </source>
</evidence>
<name>E9DRE1_METAQ</name>
<keyword evidence="6 9" id="KW-1133">Transmembrane helix</keyword>
<keyword evidence="4" id="KW-1003">Cell membrane</keyword>
<dbReference type="InterPro" id="IPR010730">
    <property type="entry name" value="HET"/>
</dbReference>
<evidence type="ECO:0000256" key="1">
    <source>
        <dbReference type="ARBA" id="ARBA00004651"/>
    </source>
</evidence>
<keyword evidence="3" id="KW-0813">Transport</keyword>
<dbReference type="Gene3D" id="3.30.460.20">
    <property type="entry name" value="CorA soluble domain-like"/>
    <property type="match status" value="1"/>
</dbReference>
<evidence type="ECO:0000256" key="6">
    <source>
        <dbReference type="ARBA" id="ARBA00022989"/>
    </source>
</evidence>
<organism evidence="12">
    <name type="scientific">Metarhizium acridum (strain CQMa 102)</name>
    <dbReference type="NCBI Taxonomy" id="655827"/>
    <lineage>
        <taxon>Eukaryota</taxon>
        <taxon>Fungi</taxon>
        <taxon>Dikarya</taxon>
        <taxon>Ascomycota</taxon>
        <taxon>Pezizomycotina</taxon>
        <taxon>Sordariomycetes</taxon>
        <taxon>Hypocreomycetidae</taxon>
        <taxon>Hypocreales</taxon>
        <taxon>Clavicipitaceae</taxon>
        <taxon>Metarhizium</taxon>
    </lineage>
</organism>
<dbReference type="Gene3D" id="1.20.58.340">
    <property type="entry name" value="Magnesium transport protein CorA, transmembrane region"/>
    <property type="match status" value="2"/>
</dbReference>
<evidence type="ECO:0000256" key="5">
    <source>
        <dbReference type="ARBA" id="ARBA00022692"/>
    </source>
</evidence>
<feature type="transmembrane region" description="Helical" evidence="9">
    <location>
        <begin position="1232"/>
        <end position="1252"/>
    </location>
</feature>
<dbReference type="GO" id="GO:0050897">
    <property type="term" value="F:cobalt ion binding"/>
    <property type="evidence" value="ECO:0007669"/>
    <property type="project" value="TreeGrafter"/>
</dbReference>
<dbReference type="PANTHER" id="PTHR46494">
    <property type="entry name" value="CORA FAMILY METAL ION TRANSPORTER (EUROFUNG)"/>
    <property type="match status" value="1"/>
</dbReference>
<dbReference type="Proteomes" id="UP000002499">
    <property type="component" value="Unassembled WGS sequence"/>
</dbReference>
<evidence type="ECO:0000313" key="12">
    <source>
        <dbReference type="Proteomes" id="UP000002499"/>
    </source>
</evidence>
<dbReference type="InterPro" id="IPR002523">
    <property type="entry name" value="MgTranspt_CorA/ZnTranspt_ZntB"/>
</dbReference>
<evidence type="ECO:0000256" key="8">
    <source>
        <dbReference type="SAM" id="MobiDB-lite"/>
    </source>
</evidence>
<feature type="compositionally biased region" description="Basic and acidic residues" evidence="8">
    <location>
        <begin position="741"/>
        <end position="754"/>
    </location>
</feature>
<feature type="region of interest" description="Disordered" evidence="8">
    <location>
        <begin position="949"/>
        <end position="970"/>
    </location>
</feature>
<dbReference type="PANTHER" id="PTHR46494:SF1">
    <property type="entry name" value="CORA FAMILY METAL ION TRANSPORTER (EUROFUNG)"/>
    <property type="match status" value="1"/>
</dbReference>
<feature type="compositionally biased region" description="Basic and acidic residues" evidence="8">
    <location>
        <begin position="949"/>
        <end position="960"/>
    </location>
</feature>
<dbReference type="InParanoid" id="E9DRE1"/>
<dbReference type="Pfam" id="PF01544">
    <property type="entry name" value="CorA"/>
    <property type="match status" value="1"/>
</dbReference>
<comment type="similarity">
    <text evidence="2">Belongs to the CorA metal ion transporter (MIT) (TC 1.A.35) family.</text>
</comment>
<feature type="compositionally biased region" description="Basic and acidic residues" evidence="8">
    <location>
        <begin position="697"/>
        <end position="708"/>
    </location>
</feature>
<dbReference type="GO" id="GO:0015095">
    <property type="term" value="F:magnesium ion transmembrane transporter activity"/>
    <property type="evidence" value="ECO:0007669"/>
    <property type="project" value="TreeGrafter"/>
</dbReference>
<comment type="subcellular location">
    <subcellularLocation>
        <location evidence="1">Cell membrane</location>
        <topology evidence="1">Multi-pass membrane protein</topology>
    </subcellularLocation>
</comment>
<dbReference type="SUPFAM" id="SSF144083">
    <property type="entry name" value="Magnesium transport protein CorA, transmembrane region"/>
    <property type="match status" value="1"/>
</dbReference>
<accession>E9DRE1</accession>
<feature type="region of interest" description="Disordered" evidence="8">
    <location>
        <begin position="694"/>
        <end position="754"/>
    </location>
</feature>
<dbReference type="SUPFAM" id="SSF143865">
    <property type="entry name" value="CorA soluble domain-like"/>
    <property type="match status" value="1"/>
</dbReference>
<dbReference type="EMBL" id="GL698470">
    <property type="protein sequence ID" value="EFY93819.1"/>
    <property type="molecule type" value="Genomic_DNA"/>
</dbReference>
<keyword evidence="12" id="KW-1185">Reference proteome</keyword>
<feature type="domain" description="Heterokaryon incompatibility" evidence="10">
    <location>
        <begin position="225"/>
        <end position="333"/>
    </location>
</feature>
<evidence type="ECO:0000256" key="7">
    <source>
        <dbReference type="ARBA" id="ARBA00023136"/>
    </source>
</evidence>
<dbReference type="GO" id="GO:0000287">
    <property type="term" value="F:magnesium ion binding"/>
    <property type="evidence" value="ECO:0007669"/>
    <property type="project" value="TreeGrafter"/>
</dbReference>
<dbReference type="OrthoDB" id="47007at2759"/>
<keyword evidence="7 9" id="KW-0472">Membrane</keyword>
<protein>
    <recommendedName>
        <fullName evidence="10">Heterokaryon incompatibility domain-containing protein</fullName>
    </recommendedName>
</protein>
<dbReference type="Pfam" id="PF06985">
    <property type="entry name" value="HET"/>
    <property type="match status" value="1"/>
</dbReference>
<dbReference type="InterPro" id="IPR045863">
    <property type="entry name" value="CorA_TM1_TM2"/>
</dbReference>
<sequence>MLCHLCDCLSITRLNRGGYHHVPNASALDDSAAKGCEFCSLTRAVLSRSPPEPLGSARNTAVALSLARVGRREGLWLHWGGDVNDGIKAVLRTDHDGVLEDRHGRMHLFVAPDSRLAGTIAGREVHARADSDAVFGQIASWTKDCIYNHPNLAEDARLCQDISQSYEEIRGQKETQQQLFQLRDADAHTVHDLPLLPTRVIDVGPSDGSRIPFLLETERELRGFYVTLSHCWGASRPLVTDVETLAARKAQISESELPETFRNAVLITRKLGVRYLWIESLCILQGTDARAQADWRREAALMDQYYKKSLLTISAAGAAGSEQGCFLPRETRAGRVRLNLKQSFALMTKAPRKCLRRHGWPITGWQRRENALSPRVLIYGQDMVAWRCNTRHCTERGDDIHHDTSSHYVMAPRLPHHLRHAPGYSSEDLRWRMALRWVTMEASTWWAKMVQNYSRRNLTYEADKLPAISGCARAIQALNKDDYYSGLWKRTLTNDVLWQSVASRTATRPATYRAPSWSWASIEREVKCCITAKYDDMKEKLIELVSMQAEYVGPDVFGQVRTMSLLVNGSPARPLAQIRRGLRIPNFGAIGATDVYSSQDLVGGHMGNAGPQYTETTLKINNNGLMNGQILEHDGLDAAGSSSFDVESDRDMAAKAVAALPHNHSTRTPLHLDAHRPGEERIVTFPTLVFTLRRRSSRDTMASEKQADEQTPSPDSPRPRTSSDPRAAYNAGVDTQNLSPRRAEARQRSARSDTEIYRDSLPPVLVRRRSSRANTFKTVDDCDDFDTYGALPGWQPGSEPGYDPELPDGGHASMTALSAECDITVVDFALERMVQQHFNNESFIAFLEKPKETWAKCRWINVNGLSWDVIQAVGTNKGLHKLALEDVMNLRNRTKADWYPSHAFIVMTLQKLVHLVGDDDSSSTSSSSTPSQTTVKRWLSSLGHRAARQAERDPEHHIRDAQGGPVLADGSTLRETSMIRSLQRYHASGNEARTEYMEQNSSLAAYSMAVSAEQVSIFLTNDNTVISFFEVSADDVQRPIVTRLSTPGTSLRESCDASLLVQAIVDAIIDLAFPLTAVYTDLLGDLELDVLTSPSIKQCRRLYICISEINKMLRFLNPIENLVNVLRDHRTHLTQEQASRELENPASGVIVTPMTHTYLGDALDHCILITEAMGQLKQSSENLINLIFNTISANQSASMQQLTMVTIIFLPLTFITGFFGQNFEGFPEIHNGIWYFWACAVPTACATIIILMRDMIYAWFVRLVQRKQIVSLRKRKRRPRRA</sequence>
<reference evidence="11 12" key="1">
    <citation type="journal article" date="2011" name="PLoS Genet.">
        <title>Genome sequencing and comparative transcriptomics of the model entomopathogenic fungi Metarhizium anisopliae and M. acridum.</title>
        <authorList>
            <person name="Gao Q."/>
            <person name="Jin K."/>
            <person name="Ying S.H."/>
            <person name="Zhang Y."/>
            <person name="Xiao G."/>
            <person name="Shang Y."/>
            <person name="Duan Z."/>
            <person name="Hu X."/>
            <person name="Xie X.Q."/>
            <person name="Zhou G."/>
            <person name="Peng G."/>
            <person name="Luo Z."/>
            <person name="Huang W."/>
            <person name="Wang B."/>
            <person name="Fang W."/>
            <person name="Wang S."/>
            <person name="Zhong Y."/>
            <person name="Ma L.J."/>
            <person name="St Leger R.J."/>
            <person name="Zhao G.P."/>
            <person name="Pei Y."/>
            <person name="Feng M.G."/>
            <person name="Xia Y."/>
            <person name="Wang C."/>
        </authorList>
    </citation>
    <scope>NUCLEOTIDE SEQUENCE [LARGE SCALE GENOMIC DNA]</scope>
    <source>
        <strain evidence="11 12">CQMa 102</strain>
    </source>
</reference>
<proteinExistence type="inferred from homology"/>
<dbReference type="GO" id="GO:0015087">
    <property type="term" value="F:cobalt ion transmembrane transporter activity"/>
    <property type="evidence" value="ECO:0007669"/>
    <property type="project" value="TreeGrafter"/>
</dbReference>
<evidence type="ECO:0000256" key="3">
    <source>
        <dbReference type="ARBA" id="ARBA00022448"/>
    </source>
</evidence>
<dbReference type="HOGENOM" id="CLU_263002_0_0_1"/>
<gene>
    <name evidence="11" type="ORF">MAC_00310</name>
</gene>
<dbReference type="STRING" id="655827.E9DRE1"/>
<evidence type="ECO:0000259" key="10">
    <source>
        <dbReference type="Pfam" id="PF06985"/>
    </source>
</evidence>